<dbReference type="OrthoDB" id="5977732at2759"/>
<keyword evidence="1" id="KW-0812">Transmembrane</keyword>
<accession>A0A2B4RUH3</accession>
<evidence type="ECO:0000313" key="2">
    <source>
        <dbReference type="EMBL" id="PFX20459.1"/>
    </source>
</evidence>
<evidence type="ECO:0000256" key="1">
    <source>
        <dbReference type="SAM" id="Phobius"/>
    </source>
</evidence>
<keyword evidence="1" id="KW-0472">Membrane</keyword>
<feature type="transmembrane region" description="Helical" evidence="1">
    <location>
        <begin position="74"/>
        <end position="98"/>
    </location>
</feature>
<organism evidence="2 3">
    <name type="scientific">Stylophora pistillata</name>
    <name type="common">Smooth cauliflower coral</name>
    <dbReference type="NCBI Taxonomy" id="50429"/>
    <lineage>
        <taxon>Eukaryota</taxon>
        <taxon>Metazoa</taxon>
        <taxon>Cnidaria</taxon>
        <taxon>Anthozoa</taxon>
        <taxon>Hexacorallia</taxon>
        <taxon>Scleractinia</taxon>
        <taxon>Astrocoeniina</taxon>
        <taxon>Pocilloporidae</taxon>
        <taxon>Stylophora</taxon>
    </lineage>
</organism>
<sequence length="199" mass="22591">MKRYEYGLLAALPPVFFLIVCFIVILWKFRDLKLLASSIAKMAFSDILKVKKKKEDGKPKWLFKDIDLTCEKGILFTILATSLMLFTGMLTGTLVMFWQLLLVEVSSDCDVEDPSKDCFEVKFWGWPKQDPVNCSSASIQDGTTQVLCYKIVFNFGVATGASYGAFKLSMLAYSLGSSVLLMINHEKCRYVQKLKHYSE</sequence>
<dbReference type="Proteomes" id="UP000225706">
    <property type="component" value="Unassembled WGS sequence"/>
</dbReference>
<comment type="caution">
    <text evidence="2">The sequence shown here is derived from an EMBL/GenBank/DDBJ whole genome shotgun (WGS) entry which is preliminary data.</text>
</comment>
<feature type="transmembrane region" description="Helical" evidence="1">
    <location>
        <begin position="6"/>
        <end position="27"/>
    </location>
</feature>
<protein>
    <submittedName>
        <fullName evidence="2">Uncharacterized protein</fullName>
    </submittedName>
</protein>
<dbReference type="EMBL" id="LSMT01000316">
    <property type="protein sequence ID" value="PFX20459.1"/>
    <property type="molecule type" value="Genomic_DNA"/>
</dbReference>
<evidence type="ECO:0000313" key="3">
    <source>
        <dbReference type="Proteomes" id="UP000225706"/>
    </source>
</evidence>
<keyword evidence="1" id="KW-1133">Transmembrane helix</keyword>
<gene>
    <name evidence="2" type="ORF">AWC38_SpisGene15097</name>
</gene>
<keyword evidence="3" id="KW-1185">Reference proteome</keyword>
<name>A0A2B4RUH3_STYPI</name>
<dbReference type="AlphaFoldDB" id="A0A2B4RUH3"/>
<proteinExistence type="predicted"/>
<reference evidence="3" key="1">
    <citation type="journal article" date="2017" name="bioRxiv">
        <title>Comparative analysis of the genomes of Stylophora pistillata and Acropora digitifera provides evidence for extensive differences between species of corals.</title>
        <authorList>
            <person name="Voolstra C.R."/>
            <person name="Li Y."/>
            <person name="Liew Y.J."/>
            <person name="Baumgarten S."/>
            <person name="Zoccola D."/>
            <person name="Flot J.-F."/>
            <person name="Tambutte S."/>
            <person name="Allemand D."/>
            <person name="Aranda M."/>
        </authorList>
    </citation>
    <scope>NUCLEOTIDE SEQUENCE [LARGE SCALE GENOMIC DNA]</scope>
</reference>